<feature type="compositionally biased region" description="Acidic residues" evidence="5">
    <location>
        <begin position="168"/>
        <end position="182"/>
    </location>
</feature>
<dbReference type="Proteomes" id="UP001602322">
    <property type="component" value="Unassembled WGS sequence"/>
</dbReference>
<gene>
    <name evidence="7" type="ORF">ACFY8O_34325</name>
</gene>
<keyword evidence="2" id="KW-0597">Phosphoprotein</keyword>
<feature type="domain" description="Carrier" evidence="6">
    <location>
        <begin position="35"/>
        <end position="113"/>
    </location>
</feature>
<dbReference type="EMBL" id="JBIBEG010000026">
    <property type="protein sequence ID" value="MFF5900964.1"/>
    <property type="molecule type" value="Genomic_DNA"/>
</dbReference>
<keyword evidence="1" id="KW-0596">Phosphopantetheine</keyword>
<dbReference type="RefSeq" id="WP_387909324.1">
    <property type="nucleotide sequence ID" value="NZ_JBIBEG010000026.1"/>
</dbReference>
<keyword evidence="8" id="KW-1185">Reference proteome</keyword>
<dbReference type="SMART" id="SM01294">
    <property type="entry name" value="PKS_PP_betabranch"/>
    <property type="match status" value="1"/>
</dbReference>
<evidence type="ECO:0000256" key="3">
    <source>
        <dbReference type="ARBA" id="ARBA00022679"/>
    </source>
</evidence>
<dbReference type="InterPro" id="IPR036736">
    <property type="entry name" value="ACP-like_sf"/>
</dbReference>
<evidence type="ECO:0000256" key="4">
    <source>
        <dbReference type="ARBA" id="ARBA00023268"/>
    </source>
</evidence>
<dbReference type="PROSITE" id="PS50075">
    <property type="entry name" value="CARRIER"/>
    <property type="match status" value="1"/>
</dbReference>
<dbReference type="SUPFAM" id="SSF47336">
    <property type="entry name" value="ACP-like"/>
    <property type="match status" value="1"/>
</dbReference>
<feature type="non-terminal residue" evidence="7">
    <location>
        <position position="1"/>
    </location>
</feature>
<dbReference type="InterPro" id="IPR050091">
    <property type="entry name" value="PKS_NRPS_Biosynth_Enz"/>
</dbReference>
<keyword evidence="3" id="KW-0808">Transferase</keyword>
<dbReference type="Pfam" id="PF09277">
    <property type="entry name" value="Erythro-docking"/>
    <property type="match status" value="1"/>
</dbReference>
<name>A0ABW6XGV5_9ACTN</name>
<dbReference type="Pfam" id="PF00550">
    <property type="entry name" value="PP-binding"/>
    <property type="match status" value="1"/>
</dbReference>
<feature type="region of interest" description="Disordered" evidence="5">
    <location>
        <begin position="163"/>
        <end position="182"/>
    </location>
</feature>
<dbReference type="Gene3D" id="1.10.1200.10">
    <property type="entry name" value="ACP-like"/>
    <property type="match status" value="1"/>
</dbReference>
<dbReference type="InterPro" id="IPR036347">
    <property type="entry name" value="DEBS_docking_sf"/>
</dbReference>
<evidence type="ECO:0000313" key="7">
    <source>
        <dbReference type="EMBL" id="MFF5900964.1"/>
    </source>
</evidence>
<evidence type="ECO:0000256" key="2">
    <source>
        <dbReference type="ARBA" id="ARBA00022553"/>
    </source>
</evidence>
<evidence type="ECO:0000313" key="8">
    <source>
        <dbReference type="Proteomes" id="UP001602322"/>
    </source>
</evidence>
<comment type="caution">
    <text evidence="7">The sequence shown here is derived from an EMBL/GenBank/DDBJ whole genome shotgun (WGS) entry which is preliminary data.</text>
</comment>
<evidence type="ECO:0000256" key="1">
    <source>
        <dbReference type="ARBA" id="ARBA00022450"/>
    </source>
</evidence>
<dbReference type="InterPro" id="IPR020806">
    <property type="entry name" value="PKS_PP-bd"/>
</dbReference>
<dbReference type="PANTHER" id="PTHR43775:SF51">
    <property type="entry name" value="INACTIVE PHENOLPHTHIOCEROL SYNTHESIS POLYKETIDE SYNTHASE TYPE I PKS1-RELATED"/>
    <property type="match status" value="1"/>
</dbReference>
<organism evidence="7 8">
    <name type="scientific">Streptomyces argenteolus</name>
    <dbReference type="NCBI Taxonomy" id="67274"/>
    <lineage>
        <taxon>Bacteria</taxon>
        <taxon>Bacillati</taxon>
        <taxon>Actinomycetota</taxon>
        <taxon>Actinomycetes</taxon>
        <taxon>Kitasatosporales</taxon>
        <taxon>Streptomycetaceae</taxon>
        <taxon>Streptomyces</taxon>
    </lineage>
</organism>
<dbReference type="SMART" id="SM00823">
    <property type="entry name" value="PKS_PP"/>
    <property type="match status" value="1"/>
</dbReference>
<dbReference type="SUPFAM" id="SSF101166">
    <property type="entry name" value="Docking domain A of the erythromycin polyketide synthase (DEBS)"/>
    <property type="match status" value="1"/>
</dbReference>
<dbReference type="InterPro" id="IPR015357">
    <property type="entry name" value="EryA2_docking"/>
</dbReference>
<evidence type="ECO:0000256" key="5">
    <source>
        <dbReference type="SAM" id="MobiDB-lite"/>
    </source>
</evidence>
<protein>
    <submittedName>
        <fullName evidence="7">Phosphopantetheine-binding protein</fullName>
    </submittedName>
</protein>
<proteinExistence type="predicted"/>
<accession>A0ABW6XGV5</accession>
<evidence type="ECO:0000259" key="6">
    <source>
        <dbReference type="PROSITE" id="PS50075"/>
    </source>
</evidence>
<dbReference type="PANTHER" id="PTHR43775">
    <property type="entry name" value="FATTY ACID SYNTHASE"/>
    <property type="match status" value="1"/>
</dbReference>
<sequence>PHLLRHMVPAVRKVVRSGASAGALRARLSGLGTEERERLLLDVVREQVAGVLGHSTTHAVEADRAFKELGFDSLTAVEFRNGLNSATGLDLPSTLVFDYPTARDVAVQLQAALTPSDADGSRQLIAEVERLEAALAAASLVDGGRAQITARLETLLRRWNAAQPDAAAAEDEPDLSTASDDELFDLLDNELGHS</sequence>
<keyword evidence="4" id="KW-0511">Multifunctional enzyme</keyword>
<dbReference type="InterPro" id="IPR009081">
    <property type="entry name" value="PP-bd_ACP"/>
</dbReference>
<reference evidence="7 8" key="1">
    <citation type="submission" date="2024-10" db="EMBL/GenBank/DDBJ databases">
        <title>The Natural Products Discovery Center: Release of the First 8490 Sequenced Strains for Exploring Actinobacteria Biosynthetic Diversity.</title>
        <authorList>
            <person name="Kalkreuter E."/>
            <person name="Kautsar S.A."/>
            <person name="Yang D."/>
            <person name="Bader C.D."/>
            <person name="Teijaro C.N."/>
            <person name="Fluegel L."/>
            <person name="Davis C.M."/>
            <person name="Simpson J.R."/>
            <person name="Lauterbach L."/>
            <person name="Steele A.D."/>
            <person name="Gui C."/>
            <person name="Meng S."/>
            <person name="Li G."/>
            <person name="Viehrig K."/>
            <person name="Ye F."/>
            <person name="Su P."/>
            <person name="Kiefer A.F."/>
            <person name="Nichols A."/>
            <person name="Cepeda A.J."/>
            <person name="Yan W."/>
            <person name="Fan B."/>
            <person name="Jiang Y."/>
            <person name="Adhikari A."/>
            <person name="Zheng C.-J."/>
            <person name="Schuster L."/>
            <person name="Cowan T.M."/>
            <person name="Smanski M.J."/>
            <person name="Chevrette M.G."/>
            <person name="De Carvalho L.P.S."/>
            <person name="Shen B."/>
        </authorList>
    </citation>
    <scope>NUCLEOTIDE SEQUENCE [LARGE SCALE GENOMIC DNA]</scope>
    <source>
        <strain evidence="7 8">NPDC012540</strain>
    </source>
</reference>